<dbReference type="Proteomes" id="UP001152747">
    <property type="component" value="Unassembled WGS sequence"/>
</dbReference>
<dbReference type="GO" id="GO:0099158">
    <property type="term" value="P:regulation of recycling endosome localization within postsynapse"/>
    <property type="evidence" value="ECO:0007669"/>
    <property type="project" value="TreeGrafter"/>
</dbReference>
<dbReference type="GO" id="GO:0098887">
    <property type="term" value="P:neurotransmitter receptor transport, endosome to postsynaptic membrane"/>
    <property type="evidence" value="ECO:0007669"/>
    <property type="project" value="TreeGrafter"/>
</dbReference>
<gene>
    <name evidence="3" type="ORF">CAMP_LOCUS11151</name>
</gene>
<dbReference type="GO" id="GO:0098998">
    <property type="term" value="C:extrinsic component of postsynaptic early endosome membrane"/>
    <property type="evidence" value="ECO:0007669"/>
    <property type="project" value="TreeGrafter"/>
</dbReference>
<dbReference type="InterPro" id="IPR026204">
    <property type="entry name" value="GRIPAP1"/>
</dbReference>
<organism evidence="3 4">
    <name type="scientific">Caenorhabditis angaria</name>
    <dbReference type="NCBI Taxonomy" id="860376"/>
    <lineage>
        <taxon>Eukaryota</taxon>
        <taxon>Metazoa</taxon>
        <taxon>Ecdysozoa</taxon>
        <taxon>Nematoda</taxon>
        <taxon>Chromadorea</taxon>
        <taxon>Rhabditida</taxon>
        <taxon>Rhabditina</taxon>
        <taxon>Rhabditomorpha</taxon>
        <taxon>Rhabditoidea</taxon>
        <taxon>Rhabditidae</taxon>
        <taxon>Peloderinae</taxon>
        <taxon>Caenorhabditis</taxon>
    </lineage>
</organism>
<dbReference type="GO" id="GO:0098978">
    <property type="term" value="C:glutamatergic synapse"/>
    <property type="evidence" value="ECO:0007669"/>
    <property type="project" value="TreeGrafter"/>
</dbReference>
<name>A0A9P1IQH9_9PELO</name>
<dbReference type="AlphaFoldDB" id="A0A9P1IQH9"/>
<feature type="region of interest" description="Disordered" evidence="2">
    <location>
        <begin position="1"/>
        <end position="27"/>
    </location>
</feature>
<dbReference type="OrthoDB" id="6269447at2759"/>
<accession>A0A9P1IQH9</accession>
<dbReference type="GO" id="GO:1905244">
    <property type="term" value="P:regulation of modification of synaptic structure"/>
    <property type="evidence" value="ECO:0007669"/>
    <property type="project" value="TreeGrafter"/>
</dbReference>
<dbReference type="EMBL" id="CANHGI010000004">
    <property type="protein sequence ID" value="CAI5448514.1"/>
    <property type="molecule type" value="Genomic_DNA"/>
</dbReference>
<feature type="compositionally biased region" description="Polar residues" evidence="2">
    <location>
        <begin position="171"/>
        <end position="181"/>
    </location>
</feature>
<feature type="coiled-coil region" evidence="1">
    <location>
        <begin position="271"/>
        <end position="302"/>
    </location>
</feature>
<keyword evidence="1" id="KW-0175">Coiled coil</keyword>
<proteinExistence type="predicted"/>
<evidence type="ECO:0000256" key="2">
    <source>
        <dbReference type="SAM" id="MobiDB-lite"/>
    </source>
</evidence>
<evidence type="ECO:0000256" key="1">
    <source>
        <dbReference type="SAM" id="Coils"/>
    </source>
</evidence>
<dbReference type="GO" id="GO:0098837">
    <property type="term" value="C:postsynaptic recycling endosome"/>
    <property type="evidence" value="ECO:0007669"/>
    <property type="project" value="TreeGrafter"/>
</dbReference>
<dbReference type="GO" id="GO:0099152">
    <property type="term" value="P:regulation of neurotransmitter receptor transport, endosome to postsynaptic membrane"/>
    <property type="evidence" value="ECO:0007669"/>
    <property type="project" value="TreeGrafter"/>
</dbReference>
<keyword evidence="4" id="KW-1185">Reference proteome</keyword>
<feature type="compositionally biased region" description="Basic and acidic residues" evidence="2">
    <location>
        <begin position="148"/>
        <end position="164"/>
    </location>
</feature>
<reference evidence="3" key="1">
    <citation type="submission" date="2022-11" db="EMBL/GenBank/DDBJ databases">
        <authorList>
            <person name="Kikuchi T."/>
        </authorList>
    </citation>
    <scope>NUCLEOTIDE SEQUENCE</scope>
    <source>
        <strain evidence="3">PS1010</strain>
    </source>
</reference>
<protein>
    <recommendedName>
        <fullName evidence="5">GRIP domain-containing protein</fullName>
    </recommendedName>
</protein>
<evidence type="ECO:0008006" key="5">
    <source>
        <dbReference type="Google" id="ProtNLM"/>
    </source>
</evidence>
<feature type="region of interest" description="Disordered" evidence="2">
    <location>
        <begin position="148"/>
        <end position="182"/>
    </location>
</feature>
<feature type="compositionally biased region" description="Polar residues" evidence="2">
    <location>
        <begin position="1"/>
        <end position="12"/>
    </location>
</feature>
<dbReference type="PANTHER" id="PTHR18978">
    <property type="entry name" value="GRIP-1 ASSOCIATED PROTEIN 1"/>
    <property type="match status" value="1"/>
</dbReference>
<feature type="compositionally biased region" description="Basic and acidic residues" evidence="2">
    <location>
        <begin position="14"/>
        <end position="27"/>
    </location>
</feature>
<comment type="caution">
    <text evidence="3">The sequence shown here is derived from an EMBL/GenBank/DDBJ whole genome shotgun (WGS) entry which is preliminary data.</text>
</comment>
<dbReference type="PANTHER" id="PTHR18978:SF1">
    <property type="entry name" value="GRIP1-ASSOCIATED PROTEIN 1"/>
    <property type="match status" value="1"/>
</dbReference>
<sequence>MQLKLTDSQENSGEQEKLVEEYKNRSEQQEKEINSLKIWLSEANAKIEEEKSNFELTILEKNAMVEKIQLEFSSKSSEEFEQRLFLLESRFKLEIDDLKKEHEDEITKLDLKIQKLEEKIKGHDEEKRIALKKQSAIIKELQKTVKEERKRADSYEKKNEEKQGWHVVQESDGQSSHTYDGNESISSLSAIESENVELITRLASLQRINSENTDRILQLESENSKMSREVFEKGELIENWIREKPISSSQNSSPRNLTDFGFRKLLTNLGQDQGAQDLKEMNKKLQRMLEETLSKNILLQRDIQTLLERTEM</sequence>
<evidence type="ECO:0000313" key="3">
    <source>
        <dbReference type="EMBL" id="CAI5448514.1"/>
    </source>
</evidence>
<evidence type="ECO:0000313" key="4">
    <source>
        <dbReference type="Proteomes" id="UP001152747"/>
    </source>
</evidence>